<dbReference type="Gene3D" id="1.10.3470.10">
    <property type="entry name" value="ABC transporter involved in vitamin B12 uptake, BtuC"/>
    <property type="match status" value="1"/>
</dbReference>
<feature type="region of interest" description="Disordered" evidence="8">
    <location>
        <begin position="1"/>
        <end position="57"/>
    </location>
</feature>
<gene>
    <name evidence="10" type="ORF">GCM10023171_05010</name>
</gene>
<dbReference type="PANTHER" id="PTHR30472:SF24">
    <property type="entry name" value="FERRIC ENTEROBACTIN TRANSPORT SYSTEM PERMEASE PROTEIN FEPG"/>
    <property type="match status" value="1"/>
</dbReference>
<dbReference type="SUPFAM" id="SSF81345">
    <property type="entry name" value="ABC transporter involved in vitamin B12 uptake, BtuC"/>
    <property type="match status" value="1"/>
</dbReference>
<evidence type="ECO:0000256" key="9">
    <source>
        <dbReference type="SAM" id="Phobius"/>
    </source>
</evidence>
<feature type="transmembrane region" description="Helical" evidence="9">
    <location>
        <begin position="303"/>
        <end position="330"/>
    </location>
</feature>
<feature type="transmembrane region" description="Helical" evidence="9">
    <location>
        <begin position="342"/>
        <end position="362"/>
    </location>
</feature>
<protein>
    <submittedName>
        <fullName evidence="10">Iron ABC transporter permease</fullName>
    </submittedName>
</protein>
<dbReference type="InterPro" id="IPR037294">
    <property type="entry name" value="ABC_BtuC-like"/>
</dbReference>
<accession>A0ABP8P1T4</accession>
<feature type="transmembrane region" description="Helical" evidence="9">
    <location>
        <begin position="160"/>
        <end position="178"/>
    </location>
</feature>
<proteinExistence type="inferred from homology"/>
<evidence type="ECO:0000256" key="3">
    <source>
        <dbReference type="ARBA" id="ARBA00022448"/>
    </source>
</evidence>
<keyword evidence="11" id="KW-1185">Reference proteome</keyword>
<evidence type="ECO:0000256" key="2">
    <source>
        <dbReference type="ARBA" id="ARBA00007935"/>
    </source>
</evidence>
<dbReference type="PANTHER" id="PTHR30472">
    <property type="entry name" value="FERRIC ENTEROBACTIN TRANSPORT SYSTEM PERMEASE PROTEIN"/>
    <property type="match status" value="1"/>
</dbReference>
<feature type="transmembrane region" description="Helical" evidence="9">
    <location>
        <begin position="212"/>
        <end position="233"/>
    </location>
</feature>
<dbReference type="Pfam" id="PF01032">
    <property type="entry name" value="FecCD"/>
    <property type="match status" value="1"/>
</dbReference>
<keyword evidence="7 9" id="KW-0472">Membrane</keyword>
<comment type="similarity">
    <text evidence="2">Belongs to the binding-protein-dependent transport system permease family. FecCD subfamily.</text>
</comment>
<keyword evidence="4" id="KW-1003">Cell membrane</keyword>
<feature type="transmembrane region" description="Helical" evidence="9">
    <location>
        <begin position="260"/>
        <end position="282"/>
    </location>
</feature>
<keyword evidence="6 9" id="KW-1133">Transmembrane helix</keyword>
<feature type="compositionally biased region" description="Low complexity" evidence="8">
    <location>
        <begin position="44"/>
        <end position="57"/>
    </location>
</feature>
<comment type="subcellular location">
    <subcellularLocation>
        <location evidence="1">Cell membrane</location>
        <topology evidence="1">Multi-pass membrane protein</topology>
    </subcellularLocation>
</comment>
<feature type="transmembrane region" description="Helical" evidence="9">
    <location>
        <begin position="369"/>
        <end position="390"/>
    </location>
</feature>
<comment type="caution">
    <text evidence="10">The sequence shown here is derived from an EMBL/GenBank/DDBJ whole genome shotgun (WGS) entry which is preliminary data.</text>
</comment>
<evidence type="ECO:0000256" key="8">
    <source>
        <dbReference type="SAM" id="MobiDB-lite"/>
    </source>
</evidence>
<evidence type="ECO:0000256" key="5">
    <source>
        <dbReference type="ARBA" id="ARBA00022692"/>
    </source>
</evidence>
<feature type="transmembrane region" description="Helical" evidence="9">
    <location>
        <begin position="130"/>
        <end position="148"/>
    </location>
</feature>
<evidence type="ECO:0000256" key="4">
    <source>
        <dbReference type="ARBA" id="ARBA00022475"/>
    </source>
</evidence>
<evidence type="ECO:0000313" key="11">
    <source>
        <dbReference type="Proteomes" id="UP001500731"/>
    </source>
</evidence>
<keyword evidence="3" id="KW-0813">Transport</keyword>
<organism evidence="10 11">
    <name type="scientific">Microbacterium panaciterrae</name>
    <dbReference type="NCBI Taxonomy" id="985759"/>
    <lineage>
        <taxon>Bacteria</taxon>
        <taxon>Bacillati</taxon>
        <taxon>Actinomycetota</taxon>
        <taxon>Actinomycetes</taxon>
        <taxon>Micrococcales</taxon>
        <taxon>Microbacteriaceae</taxon>
        <taxon>Microbacterium</taxon>
    </lineage>
</organism>
<feature type="transmembrane region" description="Helical" evidence="9">
    <location>
        <begin position="184"/>
        <end position="205"/>
    </location>
</feature>
<name>A0ABP8P1T4_9MICO</name>
<keyword evidence="5 9" id="KW-0812">Transmembrane</keyword>
<evidence type="ECO:0000256" key="1">
    <source>
        <dbReference type="ARBA" id="ARBA00004651"/>
    </source>
</evidence>
<reference evidence="11" key="1">
    <citation type="journal article" date="2019" name="Int. J. Syst. Evol. Microbiol.">
        <title>The Global Catalogue of Microorganisms (GCM) 10K type strain sequencing project: providing services to taxonomists for standard genome sequencing and annotation.</title>
        <authorList>
            <consortium name="The Broad Institute Genomics Platform"/>
            <consortium name="The Broad Institute Genome Sequencing Center for Infectious Disease"/>
            <person name="Wu L."/>
            <person name="Ma J."/>
        </authorList>
    </citation>
    <scope>NUCLEOTIDE SEQUENCE [LARGE SCALE GENOMIC DNA]</scope>
    <source>
        <strain evidence="11">JCM 17839</strain>
    </source>
</reference>
<dbReference type="Proteomes" id="UP001500731">
    <property type="component" value="Unassembled WGS sequence"/>
</dbReference>
<feature type="transmembrane region" description="Helical" evidence="9">
    <location>
        <begin position="76"/>
        <end position="98"/>
    </location>
</feature>
<evidence type="ECO:0000256" key="7">
    <source>
        <dbReference type="ARBA" id="ARBA00023136"/>
    </source>
</evidence>
<evidence type="ECO:0000256" key="6">
    <source>
        <dbReference type="ARBA" id="ARBA00022989"/>
    </source>
</evidence>
<evidence type="ECO:0000313" key="10">
    <source>
        <dbReference type="EMBL" id="GAA4479528.1"/>
    </source>
</evidence>
<dbReference type="InterPro" id="IPR000522">
    <property type="entry name" value="ABC_transptr_permease_BtuC"/>
</dbReference>
<dbReference type="CDD" id="cd06550">
    <property type="entry name" value="TM_ABC_iron-siderophores_like"/>
    <property type="match status" value="1"/>
</dbReference>
<sequence length="396" mass="39811">MTMRVGSGAGRRLSGSGAEPPPPFALSIPGDAADIGAASPGNCSASGSAPDAPAPRATRSAELLRAARRRASARDILLLTGLAVVTALLFGAGLVFGAKPLAAPDVLRALSGETVPGVSFAVVELRLPRALGALLTGAAFGLGGMLFQTLLRNVLASPDVIGISAGSSAAAITAISFFGASGLLVAAAAIVGGLITALLIWVLAYRRGLSGLRFVLVGIAVAAALQAVISYVLTRSDVKAAEQATVWMAGSLSRSLWDQLAPTAPALTVLLAIALLAARALPVLRLGDDSATALGARPQRSRILLILCAVLLIAVATSLTGPISFVAFLAGPIALRLVRRGAALPLASALLGAIIVLAGDAVAQHLFPLALPVGVITGAIGAPFLLWLLMRGRTRA</sequence>
<dbReference type="EMBL" id="BAABGP010000004">
    <property type="protein sequence ID" value="GAA4479528.1"/>
    <property type="molecule type" value="Genomic_DNA"/>
</dbReference>